<dbReference type="Proteomes" id="UP000242972">
    <property type="component" value="Unassembled WGS sequence"/>
</dbReference>
<reference evidence="1 2" key="1">
    <citation type="journal article" date="2014" name="BMC Genomics">
        <title>Comparison of environmental and isolate Sulfobacillus genomes reveals diverse carbon, sulfur, nitrogen, and hydrogen metabolisms.</title>
        <authorList>
            <person name="Justice N.B."/>
            <person name="Norman A."/>
            <person name="Brown C.T."/>
            <person name="Singh A."/>
            <person name="Thomas B.C."/>
            <person name="Banfield J.F."/>
        </authorList>
    </citation>
    <scope>NUCLEOTIDE SEQUENCE [LARGE SCALE GENOMIC DNA]</scope>
    <source>
        <strain evidence="1">AMDSBA4</strain>
    </source>
</reference>
<evidence type="ECO:0000313" key="1">
    <source>
        <dbReference type="EMBL" id="PSR34882.1"/>
    </source>
</evidence>
<evidence type="ECO:0000313" key="2">
    <source>
        <dbReference type="Proteomes" id="UP000242972"/>
    </source>
</evidence>
<feature type="non-terminal residue" evidence="1">
    <location>
        <position position="1"/>
    </location>
</feature>
<dbReference type="AlphaFoldDB" id="A0A2T2XK56"/>
<proteinExistence type="predicted"/>
<gene>
    <name evidence="1" type="ORF">C7B46_02920</name>
</gene>
<comment type="caution">
    <text evidence="1">The sequence shown here is derived from an EMBL/GenBank/DDBJ whole genome shotgun (WGS) entry which is preliminary data.</text>
</comment>
<organism evidence="1 2">
    <name type="scientific">Sulfobacillus benefaciens</name>
    <dbReference type="NCBI Taxonomy" id="453960"/>
    <lineage>
        <taxon>Bacteria</taxon>
        <taxon>Bacillati</taxon>
        <taxon>Bacillota</taxon>
        <taxon>Clostridia</taxon>
        <taxon>Eubacteriales</taxon>
        <taxon>Clostridiales Family XVII. Incertae Sedis</taxon>
        <taxon>Sulfobacillus</taxon>
    </lineage>
</organism>
<name>A0A2T2XK56_9FIRM</name>
<accession>A0A2T2XK56</accession>
<sequence length="102" mass="11025">PSAGRIGTIAYYGPDIHTATKVVAAVFRPSGSKLIAMKKWYGQAVDKDPGVQLEIQEFLTNHHVTNVAVSDGIMGCPHEEGIDYPLGGECPFCPFWAIGIHE</sequence>
<protein>
    <submittedName>
        <fullName evidence="1">Uncharacterized protein</fullName>
    </submittedName>
</protein>
<dbReference type="EMBL" id="PXYW01000005">
    <property type="protein sequence ID" value="PSR34882.1"/>
    <property type="molecule type" value="Genomic_DNA"/>
</dbReference>